<dbReference type="GO" id="GO:0016987">
    <property type="term" value="F:sigma factor activity"/>
    <property type="evidence" value="ECO:0007669"/>
    <property type="project" value="InterPro"/>
</dbReference>
<dbReference type="EMBL" id="MOOV01000013">
    <property type="protein sequence ID" value="OUC03853.1"/>
    <property type="molecule type" value="Genomic_DNA"/>
</dbReference>
<dbReference type="InterPro" id="IPR013324">
    <property type="entry name" value="RNA_pol_sigma_r3/r4-like"/>
</dbReference>
<dbReference type="SUPFAM" id="SSF88659">
    <property type="entry name" value="Sigma3 and sigma4 domains of RNA polymerase sigma factors"/>
    <property type="match status" value="1"/>
</dbReference>
<dbReference type="NCBIfam" id="TIGR02937">
    <property type="entry name" value="sigma70-ECF"/>
    <property type="match status" value="1"/>
</dbReference>
<dbReference type="AlphaFoldDB" id="A0A9X6RJ60"/>
<dbReference type="InterPro" id="IPR014284">
    <property type="entry name" value="RNA_pol_sigma-70_dom"/>
</dbReference>
<dbReference type="Gene3D" id="1.10.10.10">
    <property type="entry name" value="Winged helix-like DNA-binding domain superfamily/Winged helix DNA-binding domain"/>
    <property type="match status" value="1"/>
</dbReference>
<evidence type="ECO:0000313" key="3">
    <source>
        <dbReference type="Proteomes" id="UP000195160"/>
    </source>
</evidence>
<feature type="domain" description="RNA polymerase sigma factor 70 region 4 type 2" evidence="1">
    <location>
        <begin position="103"/>
        <end position="154"/>
    </location>
</feature>
<organism evidence="2 3">
    <name type="scientific">Bacillus thuringiensis subsp. medellin</name>
    <dbReference type="NCBI Taxonomy" id="79672"/>
    <lineage>
        <taxon>Bacteria</taxon>
        <taxon>Bacillati</taxon>
        <taxon>Bacillota</taxon>
        <taxon>Bacilli</taxon>
        <taxon>Bacillales</taxon>
        <taxon>Bacillaceae</taxon>
        <taxon>Bacillus</taxon>
        <taxon>Bacillus cereus group</taxon>
    </lineage>
</organism>
<dbReference type="NCBIfam" id="NF005385">
    <property type="entry name" value="PRK06930.1"/>
    <property type="match status" value="1"/>
</dbReference>
<accession>A0A9X6RJ60</accession>
<evidence type="ECO:0000313" key="2">
    <source>
        <dbReference type="EMBL" id="OUC03853.1"/>
    </source>
</evidence>
<dbReference type="RefSeq" id="WP_088065465.1">
    <property type="nucleotide sequence ID" value="NZ_MOOV01000013.1"/>
</dbReference>
<comment type="caution">
    <text evidence="2">The sequence shown here is derived from an EMBL/GenBank/DDBJ whole genome shotgun (WGS) entry which is preliminary data.</text>
</comment>
<reference evidence="2 3" key="1">
    <citation type="submission" date="2016-10" db="EMBL/GenBank/DDBJ databases">
        <title>Comparative genomics of Bacillus thuringiensis reveals a path to pathogens against multiple invertebrate hosts.</title>
        <authorList>
            <person name="Zheng J."/>
            <person name="Gao Q."/>
            <person name="Liu H."/>
            <person name="Peng D."/>
            <person name="Ruan L."/>
            <person name="Sun M."/>
        </authorList>
    </citation>
    <scope>NUCLEOTIDE SEQUENCE [LARGE SCALE GENOMIC DNA]</scope>
    <source>
        <strain evidence="2">T30001</strain>
    </source>
</reference>
<dbReference type="GO" id="GO:0006352">
    <property type="term" value="P:DNA-templated transcription initiation"/>
    <property type="evidence" value="ECO:0007669"/>
    <property type="project" value="InterPro"/>
</dbReference>
<sequence length="171" mass="20499">MQDLIKQYNTTLKQLRKAQKDAKEEDVKILTDMVSDITYSLEWMKKARRPGNRRGVERLAAYQRERACDPLLMQRYFRSKDDNLYEWDSHQQEHAIGEWDKIRIEDALALLTEREKEVYLMSRGYCLTFREIARYLDITCSTVQSMIERAEKKIARRVNESLFCYSERINS</sequence>
<gene>
    <name evidence="2" type="ORF">BK784_01370</name>
</gene>
<name>A0A9X6RJ60_BACTV</name>
<dbReference type="InterPro" id="IPR036388">
    <property type="entry name" value="WH-like_DNA-bd_sf"/>
</dbReference>
<dbReference type="InterPro" id="IPR013249">
    <property type="entry name" value="RNA_pol_sigma70_r4_t2"/>
</dbReference>
<dbReference type="Pfam" id="PF08281">
    <property type="entry name" value="Sigma70_r4_2"/>
    <property type="match status" value="1"/>
</dbReference>
<evidence type="ECO:0000259" key="1">
    <source>
        <dbReference type="Pfam" id="PF08281"/>
    </source>
</evidence>
<dbReference type="Proteomes" id="UP000195160">
    <property type="component" value="Unassembled WGS sequence"/>
</dbReference>
<dbReference type="GO" id="GO:0003677">
    <property type="term" value="F:DNA binding"/>
    <property type="evidence" value="ECO:0007669"/>
    <property type="project" value="InterPro"/>
</dbReference>
<protein>
    <submittedName>
        <fullName evidence="2">RNA polymerase subunit sigma-70</fullName>
    </submittedName>
</protein>
<proteinExistence type="predicted"/>
<dbReference type="CDD" id="cd06171">
    <property type="entry name" value="Sigma70_r4"/>
    <property type="match status" value="1"/>
</dbReference>